<feature type="transmembrane region" description="Helical" evidence="1">
    <location>
        <begin position="312"/>
        <end position="332"/>
    </location>
</feature>
<evidence type="ECO:0000313" key="3">
    <source>
        <dbReference type="Proteomes" id="UP001501480"/>
    </source>
</evidence>
<feature type="transmembrane region" description="Helical" evidence="1">
    <location>
        <begin position="278"/>
        <end position="300"/>
    </location>
</feature>
<feature type="transmembrane region" description="Helical" evidence="1">
    <location>
        <begin position="186"/>
        <end position="206"/>
    </location>
</feature>
<keyword evidence="1" id="KW-0812">Transmembrane</keyword>
<keyword evidence="3" id="KW-1185">Reference proteome</keyword>
<feature type="transmembrane region" description="Helical" evidence="1">
    <location>
        <begin position="371"/>
        <end position="389"/>
    </location>
</feature>
<evidence type="ECO:0008006" key="4">
    <source>
        <dbReference type="Google" id="ProtNLM"/>
    </source>
</evidence>
<accession>A0ABN2W3A6</accession>
<comment type="caution">
    <text evidence="2">The sequence shown here is derived from an EMBL/GenBank/DDBJ whole genome shotgun (WGS) entry which is preliminary data.</text>
</comment>
<feature type="transmembrane region" description="Helical" evidence="1">
    <location>
        <begin position="75"/>
        <end position="93"/>
    </location>
</feature>
<feature type="transmembrane region" description="Helical" evidence="1">
    <location>
        <begin position="105"/>
        <end position="125"/>
    </location>
</feature>
<keyword evidence="1" id="KW-1133">Transmembrane helix</keyword>
<name>A0ABN2W3A6_9ACTN</name>
<proteinExistence type="predicted"/>
<sequence length="429" mass="45919">MLSGAAGAVQAGLAQPGLVQHGVGGATDLPIPFFYAVVGATWALTISFAVLALAWRTPRLQGPAPTEPEPPRRPWLAVVGMVLTLWFVGELFLGPDESANGGIGALYVLVWVGLVPLALLAGHVWKDLSPWRTVQWALGRLTGRPDGFVRLPDAWGVWPGVLAVFAFVWLELASPEAGDITTVRTWVALYVGWVVIGGIVAGPRWLDRADPFDLYSSLVAHLSPFVQGRRTHLHNPLRSLPHVPVRPGLVALIATLLGSTAFDSFSASQPWQSRSPSVLADTLVLLLFCVVAALAFQAAARATGGVSRSERGALPGLLAHSLVPIVVGYIFAHYLSYLLERGQGVVFALLRPTGWADDASIAYFLSSRPDLLATLKVGFVVLGHVLAVVAAHDKALEVLPRSHRLTGQLAMLLLMVDYTFTGIYLLLSV</sequence>
<reference evidence="2 3" key="1">
    <citation type="journal article" date="2019" name="Int. J. Syst. Evol. Microbiol.">
        <title>The Global Catalogue of Microorganisms (GCM) 10K type strain sequencing project: providing services to taxonomists for standard genome sequencing and annotation.</title>
        <authorList>
            <consortium name="The Broad Institute Genomics Platform"/>
            <consortium name="The Broad Institute Genome Sequencing Center for Infectious Disease"/>
            <person name="Wu L."/>
            <person name="Ma J."/>
        </authorList>
    </citation>
    <scope>NUCLEOTIDE SEQUENCE [LARGE SCALE GENOMIC DNA]</scope>
    <source>
        <strain evidence="2 3">JCM 15749</strain>
    </source>
</reference>
<protein>
    <recommendedName>
        <fullName evidence="4">Fenitrothion hydrolase</fullName>
    </recommendedName>
</protein>
<gene>
    <name evidence="2" type="ORF">GCM10009821_17870</name>
</gene>
<feature type="transmembrane region" description="Helical" evidence="1">
    <location>
        <begin position="155"/>
        <end position="174"/>
    </location>
</feature>
<feature type="transmembrane region" description="Helical" evidence="1">
    <location>
        <begin position="33"/>
        <end position="55"/>
    </location>
</feature>
<evidence type="ECO:0000256" key="1">
    <source>
        <dbReference type="SAM" id="Phobius"/>
    </source>
</evidence>
<dbReference type="Proteomes" id="UP001501480">
    <property type="component" value="Unassembled WGS sequence"/>
</dbReference>
<evidence type="ECO:0000313" key="2">
    <source>
        <dbReference type="EMBL" id="GAA2078450.1"/>
    </source>
</evidence>
<organism evidence="2 3">
    <name type="scientific">Aeromicrobium halocynthiae</name>
    <dbReference type="NCBI Taxonomy" id="560557"/>
    <lineage>
        <taxon>Bacteria</taxon>
        <taxon>Bacillati</taxon>
        <taxon>Actinomycetota</taxon>
        <taxon>Actinomycetes</taxon>
        <taxon>Propionibacteriales</taxon>
        <taxon>Nocardioidaceae</taxon>
        <taxon>Aeromicrobium</taxon>
    </lineage>
</organism>
<dbReference type="EMBL" id="BAAAPY010000005">
    <property type="protein sequence ID" value="GAA2078450.1"/>
    <property type="molecule type" value="Genomic_DNA"/>
</dbReference>
<keyword evidence="1" id="KW-0472">Membrane</keyword>
<feature type="transmembrane region" description="Helical" evidence="1">
    <location>
        <begin position="409"/>
        <end position="427"/>
    </location>
</feature>
<dbReference type="RefSeq" id="WP_344327152.1">
    <property type="nucleotide sequence ID" value="NZ_BAAAPY010000005.1"/>
</dbReference>